<dbReference type="EMBL" id="KM595078">
    <property type="protein sequence ID" value="AIT70645.1"/>
    <property type="molecule type" value="Genomic_DNA"/>
</dbReference>
<reference evidence="2 3" key="1">
    <citation type="submission" date="2014-09" db="EMBL/GenBank/DDBJ databases">
        <title>Complete Genome Sequence of the Embu Virus Strain SPAn 880.</title>
        <authorList>
            <person name="Ibrahim M.S."/>
            <person name="Antwerpen M.H."/>
            <person name="Georgi E."/>
            <person name="Vette P."/>
            <person name="Zoeller G."/>
            <person name="Meyer H."/>
        </authorList>
    </citation>
    <scope>NUCLEOTIDE SEQUENCE [LARGE SCALE GENOMIC DNA]</scope>
    <source>
        <strain evidence="2">SPAn880</strain>
    </source>
</reference>
<proteinExistence type="predicted"/>
<keyword evidence="1" id="KW-1133">Transmembrane helix</keyword>
<evidence type="ECO:0000256" key="1">
    <source>
        <dbReference type="SAM" id="Phobius"/>
    </source>
</evidence>
<gene>
    <name evidence="2" type="primary">30</name>
</gene>
<dbReference type="Gene3D" id="2.60.240.20">
    <property type="match status" value="1"/>
</dbReference>
<organism evidence="2 3">
    <name type="scientific">Cotia virus</name>
    <dbReference type="NCBI Taxonomy" id="39444"/>
    <lineage>
        <taxon>Viruses</taxon>
        <taxon>Varidnaviria</taxon>
        <taxon>Bamfordvirae</taxon>
        <taxon>Nucleocytoviricota</taxon>
        <taxon>Pokkesviricetes</taxon>
        <taxon>Chitovirales</taxon>
        <taxon>Poxviridae</taxon>
        <taxon>Chordopoxvirinae</taxon>
        <taxon>Oryzopoxvirus</taxon>
        <taxon>Oryzopoxvirus cotia</taxon>
    </lineage>
</organism>
<feature type="transmembrane region" description="Helical" evidence="1">
    <location>
        <begin position="155"/>
        <end position="174"/>
    </location>
</feature>
<sequence length="195" mass="23214">MNSLKLIIIFILYVSTIYSFNYNSVNITIEINDVNNSDYNIKNYTNLNIYKIITQDFTIELTKRSKQRFIYTDYNVINNTGIATFYTDIGNRFSYRGSYSIELTCESIFNIYGDYLYYCDNTNTNYTNNKIKNFFTIYGSCVKKAKIKFVYLNTLTKKILLLIIYILETALLFNQKVKKIKYHKFVYKMDADYIF</sequence>
<evidence type="ECO:0000313" key="3">
    <source>
        <dbReference type="Proteomes" id="UP000121784"/>
    </source>
</evidence>
<protein>
    <submittedName>
        <fullName evidence="2">Uncharacterized protein</fullName>
    </submittedName>
</protein>
<evidence type="ECO:0000313" key="2">
    <source>
        <dbReference type="EMBL" id="AIT70645.1"/>
    </source>
</evidence>
<name>A0A097IVN5_9POXV</name>
<accession>A0A097IVN5</accession>
<keyword evidence="1" id="KW-0472">Membrane</keyword>
<keyword evidence="1" id="KW-0812">Transmembrane</keyword>
<dbReference type="Proteomes" id="UP000121784">
    <property type="component" value="Segment"/>
</dbReference>